<dbReference type="OrthoDB" id="3629316at2"/>
<keyword evidence="3" id="KW-1185">Reference proteome</keyword>
<dbReference type="RefSeq" id="WP_146359034.1">
    <property type="nucleotide sequence ID" value="NZ_VOBR01000036.1"/>
</dbReference>
<sequence length="143" mass="15571">MATTEEIERRVEDADSARSARRSAAAKQVGELALRRTAIAEQLADIERDLGDVLAESSDVMEIEELAEFTDLPVADLTRWRDTRKTNHTKKKLRAARSVGARDDTSRGQSTPRPPTSGRAPGPPAVPRVEVVTAPERVAADVS</sequence>
<feature type="region of interest" description="Disordered" evidence="1">
    <location>
        <begin position="1"/>
        <end position="29"/>
    </location>
</feature>
<gene>
    <name evidence="2" type="ORF">FKR81_37390</name>
</gene>
<dbReference type="AlphaFoldDB" id="A0A563EHM0"/>
<name>A0A563EHM0_9PSEU</name>
<proteinExistence type="predicted"/>
<comment type="caution">
    <text evidence="2">The sequence shown here is derived from an EMBL/GenBank/DDBJ whole genome shotgun (WGS) entry which is preliminary data.</text>
</comment>
<evidence type="ECO:0000313" key="2">
    <source>
        <dbReference type="EMBL" id="TWP46049.1"/>
    </source>
</evidence>
<feature type="compositionally biased region" description="Basic and acidic residues" evidence="1">
    <location>
        <begin position="1"/>
        <end position="18"/>
    </location>
</feature>
<reference evidence="2 3" key="1">
    <citation type="submission" date="2019-07" db="EMBL/GenBank/DDBJ databases">
        <title>Lentzea xizangensis sp. nov., isolated from Qinghai-Tibetan Plateau Soils.</title>
        <authorList>
            <person name="Huang J."/>
        </authorList>
    </citation>
    <scope>NUCLEOTIDE SEQUENCE [LARGE SCALE GENOMIC DNA]</scope>
    <source>
        <strain evidence="2 3">FXJ1.1311</strain>
    </source>
</reference>
<dbReference type="Proteomes" id="UP000316639">
    <property type="component" value="Unassembled WGS sequence"/>
</dbReference>
<feature type="compositionally biased region" description="Basic residues" evidence="1">
    <location>
        <begin position="86"/>
        <end position="95"/>
    </location>
</feature>
<protein>
    <submittedName>
        <fullName evidence="2">Uncharacterized protein</fullName>
    </submittedName>
</protein>
<feature type="region of interest" description="Disordered" evidence="1">
    <location>
        <begin position="79"/>
        <end position="143"/>
    </location>
</feature>
<dbReference type="EMBL" id="VOBR01000036">
    <property type="protein sequence ID" value="TWP46049.1"/>
    <property type="molecule type" value="Genomic_DNA"/>
</dbReference>
<organism evidence="2 3">
    <name type="scientific">Lentzea tibetensis</name>
    <dbReference type="NCBI Taxonomy" id="2591470"/>
    <lineage>
        <taxon>Bacteria</taxon>
        <taxon>Bacillati</taxon>
        <taxon>Actinomycetota</taxon>
        <taxon>Actinomycetes</taxon>
        <taxon>Pseudonocardiales</taxon>
        <taxon>Pseudonocardiaceae</taxon>
        <taxon>Lentzea</taxon>
    </lineage>
</organism>
<evidence type="ECO:0000313" key="3">
    <source>
        <dbReference type="Proteomes" id="UP000316639"/>
    </source>
</evidence>
<accession>A0A563EHM0</accession>
<evidence type="ECO:0000256" key="1">
    <source>
        <dbReference type="SAM" id="MobiDB-lite"/>
    </source>
</evidence>